<dbReference type="EMBL" id="KB933201">
    <property type="protein sequence ID" value="EON98713.1"/>
    <property type="molecule type" value="Genomic_DNA"/>
</dbReference>
<accession>R8BHC2</accession>
<feature type="domain" description="Clr5" evidence="1">
    <location>
        <begin position="1"/>
        <end position="47"/>
    </location>
</feature>
<gene>
    <name evidence="2" type="ORF">UCRPA7_5758</name>
</gene>
<dbReference type="InterPro" id="IPR025676">
    <property type="entry name" value="Clr5_dom"/>
</dbReference>
<dbReference type="RefSeq" id="XP_007916493.1">
    <property type="nucleotide sequence ID" value="XM_007918302.1"/>
</dbReference>
<sequence>MAHDWKLFEQDVIRLYVDGNQTESKTREYLQETYGLRVTSKQFKSKFGGLKNLRVDEWKAVIKTLGSTLMDNTE</sequence>
<dbReference type="KEGG" id="tmn:UCRPA7_5758"/>
<proteinExistence type="predicted"/>
<dbReference type="AlphaFoldDB" id="R8BHC2"/>
<reference evidence="3" key="1">
    <citation type="journal article" date="2013" name="Genome Announc.">
        <title>Draft genome sequence of the ascomycete Phaeoacremonium aleophilum strain UCR-PA7, a causal agent of the esca disease complex in grapevines.</title>
        <authorList>
            <person name="Blanco-Ulate B."/>
            <person name="Rolshausen P."/>
            <person name="Cantu D."/>
        </authorList>
    </citation>
    <scope>NUCLEOTIDE SEQUENCE [LARGE SCALE GENOMIC DNA]</scope>
    <source>
        <strain evidence="3">UCR-PA7</strain>
    </source>
</reference>
<evidence type="ECO:0000313" key="2">
    <source>
        <dbReference type="EMBL" id="EON98713.1"/>
    </source>
</evidence>
<organism evidence="2 3">
    <name type="scientific">Phaeoacremonium minimum (strain UCR-PA7)</name>
    <name type="common">Esca disease fungus</name>
    <name type="synonym">Togninia minima</name>
    <dbReference type="NCBI Taxonomy" id="1286976"/>
    <lineage>
        <taxon>Eukaryota</taxon>
        <taxon>Fungi</taxon>
        <taxon>Dikarya</taxon>
        <taxon>Ascomycota</taxon>
        <taxon>Pezizomycotina</taxon>
        <taxon>Sordariomycetes</taxon>
        <taxon>Sordariomycetidae</taxon>
        <taxon>Togniniales</taxon>
        <taxon>Togniniaceae</taxon>
        <taxon>Phaeoacremonium</taxon>
    </lineage>
</organism>
<keyword evidence="3" id="KW-1185">Reference proteome</keyword>
<dbReference type="GeneID" id="19326344"/>
<dbReference type="OrthoDB" id="539213at2759"/>
<protein>
    <recommendedName>
        <fullName evidence="1">Clr5 domain-containing protein</fullName>
    </recommendedName>
</protein>
<evidence type="ECO:0000259" key="1">
    <source>
        <dbReference type="Pfam" id="PF14420"/>
    </source>
</evidence>
<evidence type="ECO:0000313" key="3">
    <source>
        <dbReference type="Proteomes" id="UP000014074"/>
    </source>
</evidence>
<name>R8BHC2_PHAM7</name>
<dbReference type="HOGENOM" id="CLU_2689548_0_0_1"/>
<dbReference type="Pfam" id="PF14420">
    <property type="entry name" value="Clr5"/>
    <property type="match status" value="1"/>
</dbReference>
<dbReference type="Proteomes" id="UP000014074">
    <property type="component" value="Unassembled WGS sequence"/>
</dbReference>